<name>A0A6J5ME01_9CAUD</name>
<accession>A0A6J5ME01</accession>
<dbReference type="NCBIfam" id="TIGR01554">
    <property type="entry name" value="major_cap_HK97"/>
    <property type="match status" value="1"/>
</dbReference>
<gene>
    <name evidence="4" type="ORF">UFOVP423_23</name>
</gene>
<feature type="domain" description="Phage capsid-like C-terminal" evidence="3">
    <location>
        <begin position="119"/>
        <end position="400"/>
    </location>
</feature>
<dbReference type="Pfam" id="PF05065">
    <property type="entry name" value="Phage_capsid"/>
    <property type="match status" value="1"/>
</dbReference>
<evidence type="ECO:0000256" key="1">
    <source>
        <dbReference type="ARBA" id="ARBA00004328"/>
    </source>
</evidence>
<keyword evidence="2" id="KW-0946">Virion</keyword>
<dbReference type="EMBL" id="LR796403">
    <property type="protein sequence ID" value="CAB4141989.1"/>
    <property type="molecule type" value="Genomic_DNA"/>
</dbReference>
<dbReference type="GO" id="GO:0044423">
    <property type="term" value="C:virion component"/>
    <property type="evidence" value="ECO:0007669"/>
    <property type="project" value="UniProtKB-KW"/>
</dbReference>
<comment type="subcellular location">
    <subcellularLocation>
        <location evidence="1">Virion</location>
    </subcellularLocation>
</comment>
<dbReference type="InterPro" id="IPR054612">
    <property type="entry name" value="Phage_capsid-like_C"/>
</dbReference>
<proteinExistence type="predicted"/>
<evidence type="ECO:0000313" key="4">
    <source>
        <dbReference type="EMBL" id="CAB4141989.1"/>
    </source>
</evidence>
<dbReference type="InterPro" id="IPR024455">
    <property type="entry name" value="Phage_capsid"/>
</dbReference>
<reference evidence="4" key="1">
    <citation type="submission" date="2020-04" db="EMBL/GenBank/DDBJ databases">
        <authorList>
            <person name="Chiriac C."/>
            <person name="Salcher M."/>
            <person name="Ghai R."/>
            <person name="Kavagutti S V."/>
        </authorList>
    </citation>
    <scope>NUCLEOTIDE SEQUENCE</scope>
</reference>
<dbReference type="SUPFAM" id="SSF56563">
    <property type="entry name" value="Major capsid protein gp5"/>
    <property type="match status" value="1"/>
</dbReference>
<sequence length="403" mass="43856">MKSIQELNQQLAGAVQFVDETLKRYEGKDVVMPADVEARFNQASNDMLEAKAELEKRANLESARALLTTPGEAPSIMGKAQAPAQEEALVRAWRGYLRGDSSQLTHIRANQQVNPNVQGGFLVPSVLANEIIRPVDNPIFLRQISNVQAIAGNVNIPTQTNRGTAYWQGETEPAIATSVNVGQRDFKPHRVTVKTSNSRLLVESAVINVENWLANELDYNVRLKEEEAGMVGDGTGKWLGIFTASNDGIPTGRDVATVGASIAADDILSTLMNVKATVRNRAVWVGSRQFITAVMKLKDTAGQYIFTDTGGVGNTLAVGTPMVLKGRPLYETESAPNTLAAGTYAAVFGDFSYYRIYDFLNLTIQVLDQDPYASAGELGYVMHRYSDAAPVLAEAFSRLQVKP</sequence>
<evidence type="ECO:0000259" key="3">
    <source>
        <dbReference type="Pfam" id="PF05065"/>
    </source>
</evidence>
<dbReference type="Gene3D" id="3.30.2400.10">
    <property type="entry name" value="Major capsid protein gp5"/>
    <property type="match status" value="1"/>
</dbReference>
<dbReference type="Gene3D" id="3.30.2320.10">
    <property type="entry name" value="hypothetical protein PF0899 domain"/>
    <property type="match status" value="1"/>
</dbReference>
<evidence type="ECO:0000256" key="2">
    <source>
        <dbReference type="ARBA" id="ARBA00022844"/>
    </source>
</evidence>
<organism evidence="4">
    <name type="scientific">uncultured Caudovirales phage</name>
    <dbReference type="NCBI Taxonomy" id="2100421"/>
    <lineage>
        <taxon>Viruses</taxon>
        <taxon>Duplodnaviria</taxon>
        <taxon>Heunggongvirae</taxon>
        <taxon>Uroviricota</taxon>
        <taxon>Caudoviricetes</taxon>
        <taxon>Peduoviridae</taxon>
        <taxon>Maltschvirus</taxon>
        <taxon>Maltschvirus maltsch</taxon>
    </lineage>
</organism>
<protein>
    <submittedName>
        <fullName evidence="4">COG4653 Predicted phage phi-C31 gp36 major capsid-like protein</fullName>
    </submittedName>
</protein>